<name>T2MA29_HYDVU</name>
<feature type="transmembrane region" description="Helical" evidence="5">
    <location>
        <begin position="331"/>
        <end position="351"/>
    </location>
</feature>
<keyword evidence="5" id="KW-0808">Transferase</keyword>
<protein>
    <recommendedName>
        <fullName evidence="5">Phosphatidylinositol-glycan biosynthesis class W protein</fullName>
        <ecNumber evidence="5">2.3.-.-</ecNumber>
    </recommendedName>
</protein>
<dbReference type="GO" id="GO:0072659">
    <property type="term" value="P:protein localization to plasma membrane"/>
    <property type="evidence" value="ECO:0007669"/>
    <property type="project" value="TreeGrafter"/>
</dbReference>
<keyword evidence="3 5" id="KW-1133">Transmembrane helix</keyword>
<feature type="transmembrane region" description="Helical" evidence="5">
    <location>
        <begin position="371"/>
        <end position="390"/>
    </location>
</feature>
<dbReference type="Pfam" id="PF06423">
    <property type="entry name" value="GWT1"/>
    <property type="match status" value="1"/>
</dbReference>
<dbReference type="PANTHER" id="PTHR20661">
    <property type="entry name" value="PHOSPHATIDYLINOSITOL-GLYCAN BIOSYNTHESIS CLASS W PROTEIN"/>
    <property type="match status" value="1"/>
</dbReference>
<feature type="transmembrane region" description="Helical" evidence="5">
    <location>
        <begin position="194"/>
        <end position="212"/>
    </location>
</feature>
<organism evidence="6">
    <name type="scientific">Hydra vulgaris</name>
    <name type="common">Hydra</name>
    <name type="synonym">Hydra attenuata</name>
    <dbReference type="NCBI Taxonomy" id="6087"/>
    <lineage>
        <taxon>Eukaryota</taxon>
        <taxon>Metazoa</taxon>
        <taxon>Cnidaria</taxon>
        <taxon>Hydrozoa</taxon>
        <taxon>Hydroidolina</taxon>
        <taxon>Anthoathecata</taxon>
        <taxon>Aplanulata</taxon>
        <taxon>Hydridae</taxon>
        <taxon>Hydra</taxon>
    </lineage>
</organism>
<feature type="transmembrane region" description="Helical" evidence="5">
    <location>
        <begin position="52"/>
        <end position="74"/>
    </location>
</feature>
<comment type="subcellular location">
    <subcellularLocation>
        <location evidence="5">Endoplasmic reticulum membrane</location>
        <topology evidence="5">Multi-pass membrane protein</topology>
    </subcellularLocation>
    <subcellularLocation>
        <location evidence="1">Membrane</location>
        <topology evidence="1">Multi-pass membrane protein</topology>
    </subcellularLocation>
</comment>
<keyword evidence="5" id="KW-0012">Acyltransferase</keyword>
<gene>
    <name evidence="6" type="primary">PIGW</name>
</gene>
<keyword evidence="5" id="KW-0337">GPI-anchor biosynthesis</keyword>
<dbReference type="UniPathway" id="UPA00196"/>
<dbReference type="AlphaFoldDB" id="T2MA29"/>
<keyword evidence="5" id="KW-0256">Endoplasmic reticulum</keyword>
<reference evidence="6" key="1">
    <citation type="journal article" date="2013" name="Genome Biol. Evol.">
        <title>Punctuated emergences of genetic and phenotypic innovations in eumetazoan, bilaterian, euteleostome, and hominidae ancestors.</title>
        <authorList>
            <person name="Wenger Y."/>
            <person name="Galliot B."/>
        </authorList>
    </citation>
    <scope>NUCLEOTIDE SEQUENCE</scope>
    <source>
        <tissue evidence="6">Whole animals</tissue>
    </source>
</reference>
<sequence length="501" mass="57077">MDADLKKAKELFILNTHGTTLIDIFSTATLSVLCCVLSIGFRLIYIQNRLHWFLDLCIDNVLIVIPMVLFFTVFSNFNCLSVVILLISVLILLYLYTEKKSFMTILNFIKEMDTGDFHYISIYKANIQIATAVCILAVDFNVFPRRFAKADVFGIGVMDCAVGSIIFSTAMTSSFVRQSNKLNVQILIKTFKSSIFLLALGIFRVTLIKIANYQENISEYGVHWNFFITLAFVKIFASVILYILPFLLKQTCLVMISFGIIIIYQTMLSSFGLASIIQSGFNGDNQRVSFIDANREGICSTLGYISIYFFGIFFGKQLIKTKYKAINKVCWLGLWFFIGCTLTNILGYLSMPISRQMANLSYFCFQISFNAFLLLGFLIVDIVTFAIINVKKKRRNEITNYNIPLLYKVVNQNLLVYFLLANVMTGAINFYVQTLDQPYSTNFDRQIDNWINLVRKFPFLTLSKQISSAFITTLHSQIMLVDSLLGNVVYPPPANCITEEI</sequence>
<dbReference type="InterPro" id="IPR009447">
    <property type="entry name" value="PIGW/GWT1"/>
</dbReference>
<comment type="similarity">
    <text evidence="5">Belongs to the PIGW family.</text>
</comment>
<comment type="function">
    <text evidence="5">A acetyltransferase, which acetylates the inositol ring of phosphatidylinositol during biosynthesis of GPI-anchor.</text>
</comment>
<evidence type="ECO:0000313" key="6">
    <source>
        <dbReference type="EMBL" id="CDG69128.1"/>
    </source>
</evidence>
<evidence type="ECO:0000256" key="3">
    <source>
        <dbReference type="ARBA" id="ARBA00022989"/>
    </source>
</evidence>
<feature type="transmembrane region" description="Helical" evidence="5">
    <location>
        <begin position="414"/>
        <end position="432"/>
    </location>
</feature>
<feature type="transmembrane region" description="Helical" evidence="5">
    <location>
        <begin position="117"/>
        <end position="140"/>
    </location>
</feature>
<dbReference type="GO" id="GO:0006506">
    <property type="term" value="P:GPI anchor biosynthetic process"/>
    <property type="evidence" value="ECO:0007669"/>
    <property type="project" value="UniProtKB-UniPathway"/>
</dbReference>
<accession>T2MA29</accession>
<feature type="transmembrane region" description="Helical" evidence="5">
    <location>
        <begin position="256"/>
        <end position="281"/>
    </location>
</feature>
<evidence type="ECO:0000256" key="4">
    <source>
        <dbReference type="ARBA" id="ARBA00023136"/>
    </source>
</evidence>
<evidence type="ECO:0000256" key="1">
    <source>
        <dbReference type="ARBA" id="ARBA00004141"/>
    </source>
</evidence>
<feature type="transmembrane region" description="Helical" evidence="5">
    <location>
        <begin position="20"/>
        <end position="45"/>
    </location>
</feature>
<dbReference type="OrthoDB" id="15270at2759"/>
<comment type="pathway">
    <text evidence="5">Glycolipid biosynthesis; glycosylphosphatidylinositol-anchor biosynthesis.</text>
</comment>
<feature type="transmembrane region" description="Helical" evidence="5">
    <location>
        <begin position="152"/>
        <end position="173"/>
    </location>
</feature>
<dbReference type="GO" id="GO:0005789">
    <property type="term" value="C:endoplasmic reticulum membrane"/>
    <property type="evidence" value="ECO:0007669"/>
    <property type="project" value="UniProtKB-SubCell"/>
</dbReference>
<evidence type="ECO:0000256" key="2">
    <source>
        <dbReference type="ARBA" id="ARBA00022692"/>
    </source>
</evidence>
<feature type="transmembrane region" description="Helical" evidence="5">
    <location>
        <begin position="80"/>
        <end position="96"/>
    </location>
</feature>
<dbReference type="PANTHER" id="PTHR20661:SF0">
    <property type="entry name" value="PHOSPHATIDYLINOSITOL-GLYCAN BIOSYNTHESIS CLASS W PROTEIN"/>
    <property type="match status" value="1"/>
</dbReference>
<keyword evidence="4 5" id="KW-0472">Membrane</keyword>
<feature type="transmembrane region" description="Helical" evidence="5">
    <location>
        <begin position="301"/>
        <end position="319"/>
    </location>
</feature>
<dbReference type="GO" id="GO:0032216">
    <property type="term" value="F:glucosaminyl-phosphatidylinositol O-acyltransferase activity"/>
    <property type="evidence" value="ECO:0007669"/>
    <property type="project" value="TreeGrafter"/>
</dbReference>
<evidence type="ECO:0000256" key="5">
    <source>
        <dbReference type="RuleBase" id="RU280819"/>
    </source>
</evidence>
<dbReference type="PIRSF" id="PIRSF017321">
    <property type="entry name" value="GWT1"/>
    <property type="match status" value="1"/>
</dbReference>
<dbReference type="EMBL" id="HAAD01002896">
    <property type="protein sequence ID" value="CDG69128.1"/>
    <property type="molecule type" value="mRNA"/>
</dbReference>
<dbReference type="EC" id="2.3.-.-" evidence="5"/>
<keyword evidence="2 5" id="KW-0812">Transmembrane</keyword>
<feature type="transmembrane region" description="Helical" evidence="5">
    <location>
        <begin position="224"/>
        <end position="244"/>
    </location>
</feature>
<proteinExistence type="evidence at transcript level"/>